<proteinExistence type="predicted"/>
<gene>
    <name evidence="1" type="ORF">ACFPN9_20270</name>
</gene>
<evidence type="ECO:0008006" key="3">
    <source>
        <dbReference type="Google" id="ProtNLM"/>
    </source>
</evidence>
<keyword evidence="2" id="KW-1185">Reference proteome</keyword>
<comment type="caution">
    <text evidence="1">The sequence shown here is derived from an EMBL/GenBank/DDBJ whole genome shotgun (WGS) entry which is preliminary data.</text>
</comment>
<reference evidence="2" key="1">
    <citation type="journal article" date="2019" name="Int. J. Syst. Evol. Microbiol.">
        <title>The Global Catalogue of Microorganisms (GCM) 10K type strain sequencing project: providing services to taxonomists for standard genome sequencing and annotation.</title>
        <authorList>
            <consortium name="The Broad Institute Genomics Platform"/>
            <consortium name="The Broad Institute Genome Sequencing Center for Infectious Disease"/>
            <person name="Wu L."/>
            <person name="Ma J."/>
        </authorList>
    </citation>
    <scope>NUCLEOTIDE SEQUENCE [LARGE SCALE GENOMIC DNA]</scope>
    <source>
        <strain evidence="2">CCUG 43117</strain>
    </source>
</reference>
<evidence type="ECO:0000313" key="1">
    <source>
        <dbReference type="EMBL" id="MFC5507582.1"/>
    </source>
</evidence>
<accession>A0ABW0P661</accession>
<dbReference type="RefSeq" id="WP_377817506.1">
    <property type="nucleotide sequence ID" value="NZ_JBHSLU010000063.1"/>
</dbReference>
<evidence type="ECO:0000313" key="2">
    <source>
        <dbReference type="Proteomes" id="UP001596060"/>
    </source>
</evidence>
<sequence length="313" mass="34064">MTLILKLHSLSALSALQVDILALEKTAAEGAVGLDAETVRMLGVLLQPVPDAFPVAISVPWDAMALPLRVCLARSHSYNGDAVLYDDAENASATSDIVLSGMTPQHVATLLEAVEQMTTADIPAGILRNDLNPINAPVAGALVDQSILPWISKTVREGFYLARVAANEARAERFFSWLDAQNDSMTPTVTEFAKANSFAVHHTGGGCLALMREEGKDWHVLLTDDDGSLPTDPNSAENYFGIYHNESEWWLSTAATFADYLATRQTIIALAKNRMNPKQDGIHIDLVPLLQLAKELRLVHKDEKEAVAKILSR</sequence>
<organism evidence="1 2">
    <name type="scientific">Bosea massiliensis</name>
    <dbReference type="NCBI Taxonomy" id="151419"/>
    <lineage>
        <taxon>Bacteria</taxon>
        <taxon>Pseudomonadati</taxon>
        <taxon>Pseudomonadota</taxon>
        <taxon>Alphaproteobacteria</taxon>
        <taxon>Hyphomicrobiales</taxon>
        <taxon>Boseaceae</taxon>
        <taxon>Bosea</taxon>
    </lineage>
</organism>
<name>A0ABW0P661_9HYPH</name>
<protein>
    <recommendedName>
        <fullName evidence="3">SMI1/KNR4 family protein</fullName>
    </recommendedName>
</protein>
<dbReference type="EMBL" id="JBHSLU010000063">
    <property type="protein sequence ID" value="MFC5507582.1"/>
    <property type="molecule type" value="Genomic_DNA"/>
</dbReference>
<dbReference type="Proteomes" id="UP001596060">
    <property type="component" value="Unassembled WGS sequence"/>
</dbReference>